<evidence type="ECO:0000313" key="8">
    <source>
        <dbReference type="Proteomes" id="UP000886893"/>
    </source>
</evidence>
<evidence type="ECO:0000313" key="7">
    <source>
        <dbReference type="EMBL" id="HIT17601.1"/>
    </source>
</evidence>
<dbReference type="Pfam" id="PF03672">
    <property type="entry name" value="UPF0154"/>
    <property type="match status" value="1"/>
</dbReference>
<accession>A0A9D1G9M0</accession>
<keyword evidence="6" id="KW-1003">Cell membrane</keyword>
<organism evidence="7 8">
    <name type="scientific">Candidatus Caccosoma faecigallinarum</name>
    <dbReference type="NCBI Taxonomy" id="2840720"/>
    <lineage>
        <taxon>Bacteria</taxon>
        <taxon>Bacillati</taxon>
        <taxon>Bacillota</taxon>
        <taxon>Bacillota incertae sedis</taxon>
        <taxon>Candidatus Caccosoma</taxon>
    </lineage>
</organism>
<dbReference type="EMBL" id="DVKI01000136">
    <property type="protein sequence ID" value="HIT17601.1"/>
    <property type="molecule type" value="Genomic_DNA"/>
</dbReference>
<reference evidence="7" key="2">
    <citation type="journal article" date="2021" name="PeerJ">
        <title>Extensive microbial diversity within the chicken gut microbiome revealed by metagenomics and culture.</title>
        <authorList>
            <person name="Gilroy R."/>
            <person name="Ravi A."/>
            <person name="Getino M."/>
            <person name="Pursley I."/>
            <person name="Horton D.L."/>
            <person name="Alikhan N.F."/>
            <person name="Baker D."/>
            <person name="Gharbi K."/>
            <person name="Hall N."/>
            <person name="Watson M."/>
            <person name="Adriaenssens E.M."/>
            <person name="Foster-Nyarko E."/>
            <person name="Jarju S."/>
            <person name="Secka A."/>
            <person name="Antonio M."/>
            <person name="Oren A."/>
            <person name="Chaudhuri R.R."/>
            <person name="La Ragione R."/>
            <person name="Hildebrand F."/>
            <person name="Pallen M.J."/>
        </authorList>
    </citation>
    <scope>NUCLEOTIDE SEQUENCE</scope>
    <source>
        <strain evidence="7">14508</strain>
    </source>
</reference>
<reference evidence="7" key="1">
    <citation type="submission" date="2020-10" db="EMBL/GenBank/DDBJ databases">
        <authorList>
            <person name="Gilroy R."/>
        </authorList>
    </citation>
    <scope>NUCLEOTIDE SEQUENCE</scope>
    <source>
        <strain evidence="7">14508</strain>
    </source>
</reference>
<keyword evidence="4 6" id="KW-1133">Transmembrane helix</keyword>
<evidence type="ECO:0000256" key="6">
    <source>
        <dbReference type="HAMAP-Rule" id="MF_00363"/>
    </source>
</evidence>
<comment type="caution">
    <text evidence="7">The sequence shown here is derived from an EMBL/GenBank/DDBJ whole genome shotgun (WGS) entry which is preliminary data.</text>
</comment>
<evidence type="ECO:0000256" key="1">
    <source>
        <dbReference type="ARBA" id="ARBA00004167"/>
    </source>
</evidence>
<keyword evidence="5 6" id="KW-0472">Membrane</keyword>
<evidence type="ECO:0000256" key="3">
    <source>
        <dbReference type="ARBA" id="ARBA00022692"/>
    </source>
</evidence>
<evidence type="ECO:0000256" key="5">
    <source>
        <dbReference type="ARBA" id="ARBA00023136"/>
    </source>
</evidence>
<evidence type="ECO:0000256" key="4">
    <source>
        <dbReference type="ARBA" id="ARBA00022989"/>
    </source>
</evidence>
<protein>
    <recommendedName>
        <fullName evidence="6">UPF0154 protein IAD04_04430</fullName>
    </recommendedName>
</protein>
<keyword evidence="3 6" id="KW-0812">Transmembrane</keyword>
<gene>
    <name evidence="7" type="ORF">IAD04_04430</name>
</gene>
<dbReference type="HAMAP" id="MF_00363">
    <property type="entry name" value="UPF0154"/>
    <property type="match status" value="1"/>
</dbReference>
<comment type="similarity">
    <text evidence="2 6">Belongs to the UPF0154 family.</text>
</comment>
<feature type="transmembrane region" description="Helical" evidence="6">
    <location>
        <begin position="6"/>
        <end position="29"/>
    </location>
</feature>
<dbReference type="AlphaFoldDB" id="A0A9D1G9M0"/>
<comment type="subcellular location">
    <subcellularLocation>
        <location evidence="6">Cell membrane</location>
        <topology evidence="6">Single-pass membrane protein</topology>
    </subcellularLocation>
    <subcellularLocation>
        <location evidence="1">Membrane</location>
        <topology evidence="1">Single-pass membrane protein</topology>
    </subcellularLocation>
</comment>
<dbReference type="InterPro" id="IPR005359">
    <property type="entry name" value="UPF0154"/>
</dbReference>
<name>A0A9D1G9M0_9FIRM</name>
<dbReference type="GO" id="GO:0005886">
    <property type="term" value="C:plasma membrane"/>
    <property type="evidence" value="ECO:0007669"/>
    <property type="project" value="UniProtKB-SubCell"/>
</dbReference>
<proteinExistence type="inferred from homology"/>
<dbReference type="Proteomes" id="UP000886893">
    <property type="component" value="Unassembled WGS sequence"/>
</dbReference>
<evidence type="ECO:0000256" key="2">
    <source>
        <dbReference type="ARBA" id="ARBA00006694"/>
    </source>
</evidence>
<sequence length="75" mass="8469">MIIFSAVGNSILWCAIGLVVGGIIGFFVARSLFKRSLKKNPPINEKMIRVMFKQMGRTPSEAQIRQVMNAMNQQR</sequence>